<dbReference type="Proteomes" id="UP001152604">
    <property type="component" value="Unassembled WGS sequence"/>
</dbReference>
<keyword evidence="2" id="KW-1185">Reference proteome</keyword>
<name>A0ABM9DR63_9HYPH</name>
<dbReference type="SUPFAM" id="SSF54060">
    <property type="entry name" value="His-Me finger endonucleases"/>
    <property type="match status" value="1"/>
</dbReference>
<sequence length="198" mass="21513">MRSPCTVPGCVKCSAGLGYCAAHLRRFHLHGDPLGGGPSPGFARKFYEDVVLSYDGDECLIWPFHRTAQGYGVMNVDRRPQIVSRLVCTEVKGPPPTPKHQAAHSCGKGKSGCVTKGHLDWKTRVDNEADKLEHGTRIRGEMHPKAKLTDADVAEIISLKGTASQSELGRRFEVSRQTIGEIHRGEKRLNAAGMGGGK</sequence>
<gene>
    <name evidence="1" type="ORF">MES4922_210128</name>
</gene>
<reference evidence="1" key="1">
    <citation type="submission" date="2022-03" db="EMBL/GenBank/DDBJ databases">
        <authorList>
            <person name="Brunel B."/>
        </authorList>
    </citation>
    <scope>NUCLEOTIDE SEQUENCE</scope>
    <source>
        <strain evidence="1">STM4922sample</strain>
    </source>
</reference>
<evidence type="ECO:0000313" key="2">
    <source>
        <dbReference type="Proteomes" id="UP001152604"/>
    </source>
</evidence>
<protein>
    <recommendedName>
        <fullName evidence="3">Helix-turn-helix domain-containing protein</fullName>
    </recommendedName>
</protein>
<evidence type="ECO:0000313" key="1">
    <source>
        <dbReference type="EMBL" id="CAH2399162.1"/>
    </source>
</evidence>
<accession>A0ABM9DR63</accession>
<proteinExistence type="predicted"/>
<organism evidence="1 2">
    <name type="scientific">Mesorhizobium ventifaucium</name>
    <dbReference type="NCBI Taxonomy" id="666020"/>
    <lineage>
        <taxon>Bacteria</taxon>
        <taxon>Pseudomonadati</taxon>
        <taxon>Pseudomonadota</taxon>
        <taxon>Alphaproteobacteria</taxon>
        <taxon>Hyphomicrobiales</taxon>
        <taxon>Phyllobacteriaceae</taxon>
        <taxon>Mesorhizobium</taxon>
    </lineage>
</organism>
<comment type="caution">
    <text evidence="1">The sequence shown here is derived from an EMBL/GenBank/DDBJ whole genome shotgun (WGS) entry which is preliminary data.</text>
</comment>
<evidence type="ECO:0008006" key="3">
    <source>
        <dbReference type="Google" id="ProtNLM"/>
    </source>
</evidence>
<dbReference type="EMBL" id="CAKXZS010000014">
    <property type="protein sequence ID" value="CAH2399162.1"/>
    <property type="molecule type" value="Genomic_DNA"/>
</dbReference>
<dbReference type="InterPro" id="IPR044925">
    <property type="entry name" value="His-Me_finger_sf"/>
</dbReference>